<comment type="caution">
    <text evidence="1">The sequence shown here is derived from an EMBL/GenBank/DDBJ whole genome shotgun (WGS) entry which is preliminary data.</text>
</comment>
<accession>A0ABD1P329</accession>
<dbReference type="EMBL" id="JBFOLJ010000030">
    <property type="protein sequence ID" value="KAL2458281.1"/>
    <property type="molecule type" value="Genomic_DNA"/>
</dbReference>
<dbReference type="AlphaFoldDB" id="A0ABD1P329"/>
<protein>
    <submittedName>
        <fullName evidence="1">Uncharacterized protein</fullName>
    </submittedName>
</protein>
<gene>
    <name evidence="1" type="ORF">Fot_55758</name>
</gene>
<evidence type="ECO:0000313" key="1">
    <source>
        <dbReference type="EMBL" id="KAL2458281.1"/>
    </source>
</evidence>
<name>A0ABD1P329_9LAMI</name>
<proteinExistence type="predicted"/>
<organism evidence="1 2">
    <name type="scientific">Forsythia ovata</name>
    <dbReference type="NCBI Taxonomy" id="205694"/>
    <lineage>
        <taxon>Eukaryota</taxon>
        <taxon>Viridiplantae</taxon>
        <taxon>Streptophyta</taxon>
        <taxon>Embryophyta</taxon>
        <taxon>Tracheophyta</taxon>
        <taxon>Spermatophyta</taxon>
        <taxon>Magnoliopsida</taxon>
        <taxon>eudicotyledons</taxon>
        <taxon>Gunneridae</taxon>
        <taxon>Pentapetalae</taxon>
        <taxon>asterids</taxon>
        <taxon>lamiids</taxon>
        <taxon>Lamiales</taxon>
        <taxon>Oleaceae</taxon>
        <taxon>Forsythieae</taxon>
        <taxon>Forsythia</taxon>
    </lineage>
</organism>
<keyword evidence="2" id="KW-1185">Reference proteome</keyword>
<dbReference type="Proteomes" id="UP001604277">
    <property type="component" value="Unassembled WGS sequence"/>
</dbReference>
<sequence>MTNEIYSSPSKETEIELRPHSVLLDDDLNDGAKQVMPFLESHIKFGLARKKRSILWVKSTTKVKDFALKYFAWKFESRVILIKNIDLMSPVDIVIMSTGTCVLQ</sequence>
<evidence type="ECO:0000313" key="2">
    <source>
        <dbReference type="Proteomes" id="UP001604277"/>
    </source>
</evidence>
<reference evidence="2" key="1">
    <citation type="submission" date="2024-07" db="EMBL/GenBank/DDBJ databases">
        <title>Two chromosome-level genome assemblies of Korean endemic species Abeliophyllum distichum and Forsythia ovata (Oleaceae).</title>
        <authorList>
            <person name="Jang H."/>
        </authorList>
    </citation>
    <scope>NUCLEOTIDE SEQUENCE [LARGE SCALE GENOMIC DNA]</scope>
</reference>